<dbReference type="Proteomes" id="UP000321595">
    <property type="component" value="Chromosome"/>
</dbReference>
<organism evidence="1 2">
    <name type="scientific">Microvenator marinus</name>
    <dbReference type="NCBI Taxonomy" id="2600177"/>
    <lineage>
        <taxon>Bacteria</taxon>
        <taxon>Deltaproteobacteria</taxon>
        <taxon>Bradymonadales</taxon>
        <taxon>Microvenatoraceae</taxon>
        <taxon>Microvenator</taxon>
    </lineage>
</organism>
<evidence type="ECO:0000313" key="1">
    <source>
        <dbReference type="EMBL" id="QED27178.1"/>
    </source>
</evidence>
<proteinExistence type="predicted"/>
<dbReference type="OrthoDB" id="5506750at2"/>
<keyword evidence="2" id="KW-1185">Reference proteome</keyword>
<reference evidence="1 2" key="1">
    <citation type="submission" date="2019-08" db="EMBL/GenBank/DDBJ databases">
        <authorList>
            <person name="Liang Q."/>
        </authorList>
    </citation>
    <scope>NUCLEOTIDE SEQUENCE [LARGE SCALE GENOMIC DNA]</scope>
    <source>
        <strain evidence="1 2">V1718</strain>
    </source>
</reference>
<accession>A0A5B8XQD4</accession>
<gene>
    <name evidence="1" type="ORF">FRD01_07955</name>
</gene>
<dbReference type="RefSeq" id="WP_146958863.1">
    <property type="nucleotide sequence ID" value="NZ_CP042467.1"/>
</dbReference>
<name>A0A5B8XQD4_9DELT</name>
<sequence>MGFLDFLFDKEQAEKKRLAKMLKTVTNMYVQPTERQFVLAELKEMNNEDSLKILLARFNESSHNSTVDLEEKEFVHESIVEMVRLNSALVPVIREHVLKAQDHVNWPLKILQDIYSTDEMADFLRELLESAHTEYERDPEKKQEVILRSAEFKNEALAKEITRFLDDANETIRYLTVETLIVQDFDFLAEPMSKRLAEEDSLRIIQKMALAFSNRRHWTVPDESREAVASVLPSEYNLHKDGYIHSRRT</sequence>
<evidence type="ECO:0000313" key="2">
    <source>
        <dbReference type="Proteomes" id="UP000321595"/>
    </source>
</evidence>
<protein>
    <submittedName>
        <fullName evidence="1">Uncharacterized protein</fullName>
    </submittedName>
</protein>
<dbReference type="KEGG" id="bbae:FRD01_07955"/>
<dbReference type="AlphaFoldDB" id="A0A5B8XQD4"/>
<dbReference type="EMBL" id="CP042467">
    <property type="protein sequence ID" value="QED27178.1"/>
    <property type="molecule type" value="Genomic_DNA"/>
</dbReference>